<protein>
    <submittedName>
        <fullName evidence="2">25399_t:CDS:1</fullName>
    </submittedName>
</protein>
<dbReference type="EMBL" id="CAJVPY010019808">
    <property type="protein sequence ID" value="CAG8773003.1"/>
    <property type="molecule type" value="Genomic_DNA"/>
</dbReference>
<keyword evidence="3" id="KW-1185">Reference proteome</keyword>
<sequence length="162" mass="19090">MKTNTLIYTSQKDIQSQPNIISHLKSILDNNYDIIHVDSKALSDESWQNTICCLIVPNGKFDLYHDELKRNYLGFGSGATYATKDLENQDDRNNLDFFFWVFIRNWIYHHCLTNQNNEFSILSQQIQLLADKTFRYFVDFEKFSNIRTLARYKDSSQLAIAQ</sequence>
<gene>
    <name evidence="2" type="ORF">DERYTH_LOCUS18869</name>
</gene>
<evidence type="ECO:0000313" key="3">
    <source>
        <dbReference type="Proteomes" id="UP000789405"/>
    </source>
</evidence>
<feature type="domain" description="Biotin-protein ligase N-terminal" evidence="1">
    <location>
        <begin position="4"/>
        <end position="93"/>
    </location>
</feature>
<feature type="non-terminal residue" evidence="2">
    <location>
        <position position="162"/>
    </location>
</feature>
<comment type="caution">
    <text evidence="2">The sequence shown here is derived from an EMBL/GenBank/DDBJ whole genome shotgun (WGS) entry which is preliminary data.</text>
</comment>
<dbReference type="AlphaFoldDB" id="A0A9N9JCP0"/>
<dbReference type="Pfam" id="PF09825">
    <property type="entry name" value="BPL_N"/>
    <property type="match status" value="1"/>
</dbReference>
<dbReference type="Proteomes" id="UP000789405">
    <property type="component" value="Unassembled WGS sequence"/>
</dbReference>
<dbReference type="OrthoDB" id="10250105at2759"/>
<dbReference type="InterPro" id="IPR019197">
    <property type="entry name" value="Biotin-prot_ligase_N"/>
</dbReference>
<proteinExistence type="predicted"/>
<organism evidence="2 3">
    <name type="scientific">Dentiscutata erythropus</name>
    <dbReference type="NCBI Taxonomy" id="1348616"/>
    <lineage>
        <taxon>Eukaryota</taxon>
        <taxon>Fungi</taxon>
        <taxon>Fungi incertae sedis</taxon>
        <taxon>Mucoromycota</taxon>
        <taxon>Glomeromycotina</taxon>
        <taxon>Glomeromycetes</taxon>
        <taxon>Diversisporales</taxon>
        <taxon>Gigasporaceae</taxon>
        <taxon>Dentiscutata</taxon>
    </lineage>
</organism>
<name>A0A9N9JCP0_9GLOM</name>
<evidence type="ECO:0000259" key="1">
    <source>
        <dbReference type="Pfam" id="PF09825"/>
    </source>
</evidence>
<evidence type="ECO:0000313" key="2">
    <source>
        <dbReference type="EMBL" id="CAG8773003.1"/>
    </source>
</evidence>
<reference evidence="2" key="1">
    <citation type="submission" date="2021-06" db="EMBL/GenBank/DDBJ databases">
        <authorList>
            <person name="Kallberg Y."/>
            <person name="Tangrot J."/>
            <person name="Rosling A."/>
        </authorList>
    </citation>
    <scope>NUCLEOTIDE SEQUENCE</scope>
    <source>
        <strain evidence="2">MA453B</strain>
    </source>
</reference>
<accession>A0A9N9JCP0</accession>